<evidence type="ECO:0000256" key="7">
    <source>
        <dbReference type="ARBA" id="ARBA00023242"/>
    </source>
</evidence>
<evidence type="ECO:0000256" key="6">
    <source>
        <dbReference type="ARBA" id="ARBA00023163"/>
    </source>
</evidence>
<reference evidence="13" key="2">
    <citation type="journal article" date="2023" name="IMA Fungus">
        <title>Comparative genomic study of the Penicillium genus elucidates a diverse pangenome and 15 lateral gene transfer events.</title>
        <authorList>
            <person name="Petersen C."/>
            <person name="Sorensen T."/>
            <person name="Nielsen M.R."/>
            <person name="Sondergaard T.E."/>
            <person name="Sorensen J.L."/>
            <person name="Fitzpatrick D.A."/>
            <person name="Frisvad J.C."/>
            <person name="Nielsen K.L."/>
        </authorList>
    </citation>
    <scope>NUCLEOTIDE SEQUENCE</scope>
    <source>
        <strain evidence="13">IBT 23319</strain>
    </source>
</reference>
<sequence length="462" mass="51931">MSASNSAPGSLFQGVRFWISREVPQRSMFKDLITKHSGQVTLMENDADVKLVDHTKKNIPAGWYGLHPQPYVAKRPANQISYSFKYIEQCVRQGRLVDLEAHRAGPSKPRGMGASNVPKKGTRSIYTLEDDQLLYDFLQPFENEPNAPIHGNKIYQLFERRFPKHTWQSSRSRYLKKLRGNPRPGGGVPRPDLLRSEPETERHSRVPPLSTTSEQTAPSLRNTMNPTQTEAASTTQEPISQVGSSLSRSEKQTNLKRKRGAAYEPPLAPETSPAKRMTVAPSHAIDDDLRASPLRGTQSISSSPGKRKHKIGSENRHDTPIQEPHREEVDMLFFELPFLPSTPEPVGEDSDTQIDSGNDETGDDNMIDWVERQVSLGFDDAVIDDALCCTSLNCNLAEKVLQVLAIGKPIPHDIPGVWTLKDDEDLEGQNAREIKRVIEKHGERFVSDRWNYLSEARDRGMV</sequence>
<evidence type="ECO:0000256" key="9">
    <source>
        <dbReference type="SAM" id="MobiDB-lite"/>
    </source>
</evidence>
<evidence type="ECO:0000256" key="2">
    <source>
        <dbReference type="ARBA" id="ARBA00022454"/>
    </source>
</evidence>
<feature type="compositionally biased region" description="Acidic residues" evidence="9">
    <location>
        <begin position="346"/>
        <end position="364"/>
    </location>
</feature>
<keyword evidence="7 8" id="KW-0539">Nucleus</keyword>
<comment type="subcellular location">
    <subcellularLocation>
        <location evidence="8">Nucleus</location>
    </subcellularLocation>
    <subcellularLocation>
        <location evidence="8">Chromosome</location>
        <location evidence="8">Telomere</location>
    </subcellularLocation>
</comment>
<feature type="domain" description="TERF2-interacting telomeric protein 1 Myb" evidence="10">
    <location>
        <begin position="126"/>
        <end position="185"/>
    </location>
</feature>
<dbReference type="InterPro" id="IPR001357">
    <property type="entry name" value="BRCT_dom"/>
</dbReference>
<dbReference type="InterPro" id="IPR039595">
    <property type="entry name" value="TE2IP/Rap1"/>
</dbReference>
<dbReference type="GO" id="GO:0010833">
    <property type="term" value="P:telomere maintenance via telomere lengthening"/>
    <property type="evidence" value="ECO:0007669"/>
    <property type="project" value="UniProtKB-UniRule"/>
</dbReference>
<dbReference type="Gene3D" id="1.10.10.60">
    <property type="entry name" value="Homeodomain-like"/>
    <property type="match status" value="1"/>
</dbReference>
<dbReference type="PANTHER" id="PTHR16466">
    <property type="entry name" value="TELOMERE REPEAT-BINDING FACTOR 2-INTERACTING PROTEIN 1"/>
    <property type="match status" value="1"/>
</dbReference>
<keyword evidence="14" id="KW-1185">Reference proteome</keyword>
<feature type="region of interest" description="Disordered" evidence="9">
    <location>
        <begin position="169"/>
        <end position="324"/>
    </location>
</feature>
<feature type="compositionally biased region" description="Basic and acidic residues" evidence="9">
    <location>
        <begin position="311"/>
        <end position="324"/>
    </location>
</feature>
<evidence type="ECO:0000256" key="8">
    <source>
        <dbReference type="RuleBase" id="RU367107"/>
    </source>
</evidence>
<organism evidence="13 14">
    <name type="scientific">Penicillium citrinum</name>
    <dbReference type="NCBI Taxonomy" id="5077"/>
    <lineage>
        <taxon>Eukaryota</taxon>
        <taxon>Fungi</taxon>
        <taxon>Dikarya</taxon>
        <taxon>Ascomycota</taxon>
        <taxon>Pezizomycotina</taxon>
        <taxon>Eurotiomycetes</taxon>
        <taxon>Eurotiomycetidae</taxon>
        <taxon>Eurotiales</taxon>
        <taxon>Aspergillaceae</taxon>
        <taxon>Penicillium</taxon>
    </lineage>
</organism>
<evidence type="ECO:0000259" key="11">
    <source>
        <dbReference type="Pfam" id="PF11626"/>
    </source>
</evidence>
<dbReference type="Pfam" id="PF16589">
    <property type="entry name" value="BRCT_2"/>
    <property type="match status" value="1"/>
</dbReference>
<dbReference type="GO" id="GO:0042162">
    <property type="term" value="F:telomeric DNA binding"/>
    <property type="evidence" value="ECO:0007669"/>
    <property type="project" value="TreeGrafter"/>
</dbReference>
<evidence type="ECO:0000313" key="13">
    <source>
        <dbReference type="EMBL" id="KAJ5221229.1"/>
    </source>
</evidence>
<feature type="region of interest" description="Disordered" evidence="9">
    <location>
        <begin position="338"/>
        <end position="364"/>
    </location>
</feature>
<evidence type="ECO:0000259" key="12">
    <source>
        <dbReference type="Pfam" id="PF16589"/>
    </source>
</evidence>
<proteinExistence type="inferred from homology"/>
<dbReference type="Pfam" id="PF11626">
    <property type="entry name" value="Rap1_C"/>
    <property type="match status" value="1"/>
</dbReference>
<dbReference type="RefSeq" id="XP_056496152.1">
    <property type="nucleotide sequence ID" value="XM_056649021.1"/>
</dbReference>
<keyword evidence="5" id="KW-0010">Activator</keyword>
<feature type="compositionally biased region" description="Polar residues" evidence="9">
    <location>
        <begin position="209"/>
        <end position="247"/>
    </location>
</feature>
<evidence type="ECO:0000259" key="10">
    <source>
        <dbReference type="Pfam" id="PF08914"/>
    </source>
</evidence>
<dbReference type="SUPFAM" id="SSF46689">
    <property type="entry name" value="Homeodomain-like"/>
    <property type="match status" value="1"/>
</dbReference>
<gene>
    <name evidence="13" type="ORF">N7469_010116</name>
</gene>
<dbReference type="Pfam" id="PF08914">
    <property type="entry name" value="Myb_Rap1"/>
    <property type="match status" value="1"/>
</dbReference>
<dbReference type="Proteomes" id="UP001147733">
    <property type="component" value="Unassembled WGS sequence"/>
</dbReference>
<comment type="subunit">
    <text evidence="8">Homodimer.</text>
</comment>
<comment type="function">
    <text evidence="8">Involved in the regulation of telomere length, clustering and has a specific role in telomere position effect (TPE).</text>
</comment>
<feature type="compositionally biased region" description="Basic and acidic residues" evidence="9">
    <location>
        <begin position="192"/>
        <end position="204"/>
    </location>
</feature>
<dbReference type="OrthoDB" id="435460at2759"/>
<dbReference type="PANTHER" id="PTHR16466:SF6">
    <property type="entry name" value="TELOMERIC REPEAT-BINDING FACTOR 2-INTERACTING PROTEIN 1"/>
    <property type="match status" value="1"/>
</dbReference>
<dbReference type="GO" id="GO:0031848">
    <property type="term" value="P:protection from non-homologous end joining at telomere"/>
    <property type="evidence" value="ECO:0007669"/>
    <property type="project" value="TreeGrafter"/>
</dbReference>
<dbReference type="InterPro" id="IPR009057">
    <property type="entry name" value="Homeodomain-like_sf"/>
</dbReference>
<feature type="domain" description="BRCT" evidence="12">
    <location>
        <begin position="11"/>
        <end position="101"/>
    </location>
</feature>
<comment type="caution">
    <text evidence="13">The sequence shown here is derived from an EMBL/GenBank/DDBJ whole genome shotgun (WGS) entry which is preliminary data.</text>
</comment>
<keyword evidence="3 8" id="KW-0779">Telomere</keyword>
<dbReference type="InterPro" id="IPR015010">
    <property type="entry name" value="TERF2IP_Myb"/>
</dbReference>
<evidence type="ECO:0000256" key="5">
    <source>
        <dbReference type="ARBA" id="ARBA00023159"/>
    </source>
</evidence>
<evidence type="ECO:0000256" key="1">
    <source>
        <dbReference type="ARBA" id="ARBA00010467"/>
    </source>
</evidence>
<dbReference type="GeneID" id="81388188"/>
<name>A0A9W9NM85_PENCI</name>
<dbReference type="Gene3D" id="1.10.10.2170">
    <property type="match status" value="1"/>
</dbReference>
<dbReference type="InterPro" id="IPR038104">
    <property type="entry name" value="Rap1_C_sf"/>
</dbReference>
<protein>
    <recommendedName>
        <fullName evidence="8">DNA-binding protein RAP1</fullName>
    </recommendedName>
</protein>
<dbReference type="CDD" id="cd11655">
    <property type="entry name" value="rap1_myb-like"/>
    <property type="match status" value="1"/>
</dbReference>
<keyword evidence="4" id="KW-0805">Transcription regulation</keyword>
<dbReference type="EMBL" id="JAPQKT010000009">
    <property type="protein sequence ID" value="KAJ5221229.1"/>
    <property type="molecule type" value="Genomic_DNA"/>
</dbReference>
<evidence type="ECO:0000313" key="14">
    <source>
        <dbReference type="Proteomes" id="UP001147733"/>
    </source>
</evidence>
<dbReference type="AlphaFoldDB" id="A0A9W9NM85"/>
<comment type="similarity">
    <text evidence="1 8">Belongs to the RAP1 family.</text>
</comment>
<keyword evidence="2 8" id="KW-0158">Chromosome</keyword>
<feature type="compositionally biased region" description="Polar residues" evidence="9">
    <location>
        <begin position="295"/>
        <end position="304"/>
    </location>
</feature>
<feature type="domain" description="TRF2-interacting telomeric protein/Rap1 C-terminal" evidence="11">
    <location>
        <begin position="373"/>
        <end position="453"/>
    </location>
</feature>
<dbReference type="InterPro" id="IPR021661">
    <property type="entry name" value="Rap1_C"/>
</dbReference>
<reference evidence="13" key="1">
    <citation type="submission" date="2022-11" db="EMBL/GenBank/DDBJ databases">
        <authorList>
            <person name="Petersen C."/>
        </authorList>
    </citation>
    <scope>NUCLEOTIDE SEQUENCE</scope>
    <source>
        <strain evidence="13">IBT 23319</strain>
    </source>
</reference>
<dbReference type="GO" id="GO:0070187">
    <property type="term" value="C:shelterin complex"/>
    <property type="evidence" value="ECO:0007669"/>
    <property type="project" value="TreeGrafter"/>
</dbReference>
<keyword evidence="6" id="KW-0804">Transcription</keyword>
<evidence type="ECO:0000256" key="3">
    <source>
        <dbReference type="ARBA" id="ARBA00022895"/>
    </source>
</evidence>
<accession>A0A9W9NM85</accession>
<evidence type="ECO:0000256" key="4">
    <source>
        <dbReference type="ARBA" id="ARBA00023015"/>
    </source>
</evidence>